<keyword evidence="10" id="KW-1185">Reference proteome</keyword>
<evidence type="ECO:0000256" key="1">
    <source>
        <dbReference type="ARBA" id="ARBA00005028"/>
    </source>
</evidence>
<dbReference type="UniPathway" id="UPA00242"/>
<evidence type="ECO:0000313" key="9">
    <source>
        <dbReference type="EMBL" id="SEG06713.1"/>
    </source>
</evidence>
<name>A0A1H5X565_9VIBR</name>
<feature type="binding site" evidence="8">
    <location>
        <begin position="183"/>
        <end position="185"/>
    </location>
    <ligand>
        <name>beta-D-galactose</name>
        <dbReference type="ChEBI" id="CHEBI:27667"/>
    </ligand>
</feature>
<dbReference type="PIRSF" id="PIRSF005096">
    <property type="entry name" value="GALM"/>
    <property type="match status" value="1"/>
</dbReference>
<protein>
    <recommendedName>
        <fullName evidence="5">Aldose 1-epimerase</fullName>
        <ecNumber evidence="5">5.1.3.3</ecNumber>
    </recommendedName>
</protein>
<organism evidence="9 10">
    <name type="scientific">Vibrio hangzhouensis</name>
    <dbReference type="NCBI Taxonomy" id="462991"/>
    <lineage>
        <taxon>Bacteria</taxon>
        <taxon>Pseudomonadati</taxon>
        <taxon>Pseudomonadota</taxon>
        <taxon>Gammaproteobacteria</taxon>
        <taxon>Vibrionales</taxon>
        <taxon>Vibrionaceae</taxon>
        <taxon>Vibrio</taxon>
    </lineage>
</organism>
<dbReference type="CDD" id="cd09019">
    <property type="entry name" value="galactose_mutarotase_like"/>
    <property type="match status" value="1"/>
</dbReference>
<dbReference type="InterPro" id="IPR015443">
    <property type="entry name" value="Aldose_1-epimerase"/>
</dbReference>
<sequence length="353" mass="39462">MKISVENWGEVEGQSIPVKLFTLENSQGMKIQVTNYGCIVTSIATPDRDGNKADLVLGYESLEKYLDGHPFFGAIAGRYANRIKDGRYELDGEVFQLETNEPPTKQHLHGGSKGFDKHVWNFAVEEQKEAIYLHLSRVSPDGESGYGGNLNVTHTIGLDEMNQVHYNFKATTDKPTVINLVNHSYYNLAGHDSGSIDGHELKLYSNFYTPVTDKSIPTGEVRSVKGSGLDFTETKVIGRNMDLMPDRGIDHNLIIDGSKTEGEYAYAAELYEPNSGRFMTVLTTQPGVQFYNGFKLSNKPWFGRNGFKYESCAGICLETQHFPDSPNQAHFPSTRLNPGEVFEEKTIHRFGVK</sequence>
<keyword evidence="3 5" id="KW-0413">Isomerase</keyword>
<accession>A0A1H5X565</accession>
<dbReference type="InterPro" id="IPR014718">
    <property type="entry name" value="GH-type_carb-bd"/>
</dbReference>
<dbReference type="PANTHER" id="PTHR10091">
    <property type="entry name" value="ALDOSE-1-EPIMERASE"/>
    <property type="match status" value="1"/>
</dbReference>
<dbReference type="InterPro" id="IPR047215">
    <property type="entry name" value="Galactose_mutarotase-like"/>
</dbReference>
<dbReference type="GO" id="GO:0004034">
    <property type="term" value="F:aldose 1-epimerase activity"/>
    <property type="evidence" value="ECO:0007669"/>
    <property type="project" value="UniProtKB-EC"/>
</dbReference>
<dbReference type="InterPro" id="IPR008183">
    <property type="entry name" value="Aldose_1/G6P_1-epimerase"/>
</dbReference>
<dbReference type="GO" id="GO:0006006">
    <property type="term" value="P:glucose metabolic process"/>
    <property type="evidence" value="ECO:0007669"/>
    <property type="project" value="TreeGrafter"/>
</dbReference>
<gene>
    <name evidence="9" type="ORF">SAMN04488244_106205</name>
</gene>
<keyword evidence="4 5" id="KW-0119">Carbohydrate metabolism</keyword>
<feature type="active site" description="Proton acceptor" evidence="6">
    <location>
        <position position="318"/>
    </location>
</feature>
<proteinExistence type="inferred from homology"/>
<reference evidence="10" key="1">
    <citation type="submission" date="2016-10" db="EMBL/GenBank/DDBJ databases">
        <authorList>
            <person name="Varghese N."/>
            <person name="Submissions S."/>
        </authorList>
    </citation>
    <scope>NUCLEOTIDE SEQUENCE [LARGE SCALE GENOMIC DNA]</scope>
    <source>
        <strain evidence="10">CGMCC 1.7062</strain>
    </source>
</reference>
<evidence type="ECO:0000313" key="10">
    <source>
        <dbReference type="Proteomes" id="UP000236721"/>
    </source>
</evidence>
<evidence type="ECO:0000256" key="3">
    <source>
        <dbReference type="ARBA" id="ARBA00023235"/>
    </source>
</evidence>
<dbReference type="GO" id="GO:0030246">
    <property type="term" value="F:carbohydrate binding"/>
    <property type="evidence" value="ECO:0007669"/>
    <property type="project" value="InterPro"/>
</dbReference>
<dbReference type="PANTHER" id="PTHR10091:SF0">
    <property type="entry name" value="GALACTOSE MUTAROTASE"/>
    <property type="match status" value="1"/>
</dbReference>
<dbReference type="GO" id="GO:0033499">
    <property type="term" value="P:galactose catabolic process via UDP-galactose, Leloir pathway"/>
    <property type="evidence" value="ECO:0007669"/>
    <property type="project" value="TreeGrafter"/>
</dbReference>
<feature type="binding site" evidence="8">
    <location>
        <begin position="81"/>
        <end position="82"/>
    </location>
    <ligand>
        <name>beta-D-galactose</name>
        <dbReference type="ChEBI" id="CHEBI:27667"/>
    </ligand>
</feature>
<dbReference type="EC" id="5.1.3.3" evidence="5"/>
<feature type="active site" description="Proton donor" evidence="6">
    <location>
        <position position="183"/>
    </location>
</feature>
<dbReference type="InterPro" id="IPR011013">
    <property type="entry name" value="Gal_mutarotase_sf_dom"/>
</dbReference>
<dbReference type="NCBIfam" id="NF008277">
    <property type="entry name" value="PRK11055.1"/>
    <property type="match status" value="1"/>
</dbReference>
<evidence type="ECO:0000256" key="6">
    <source>
        <dbReference type="PIRSR" id="PIRSR005096-1"/>
    </source>
</evidence>
<evidence type="ECO:0000256" key="7">
    <source>
        <dbReference type="PIRSR" id="PIRSR005096-2"/>
    </source>
</evidence>
<comment type="catalytic activity">
    <reaction evidence="5">
        <text>alpha-D-glucose = beta-D-glucose</text>
        <dbReference type="Rhea" id="RHEA:10264"/>
        <dbReference type="ChEBI" id="CHEBI:15903"/>
        <dbReference type="ChEBI" id="CHEBI:17925"/>
        <dbReference type="EC" id="5.1.3.3"/>
    </reaction>
</comment>
<evidence type="ECO:0000256" key="8">
    <source>
        <dbReference type="PIRSR" id="PIRSR005096-3"/>
    </source>
</evidence>
<comment type="pathway">
    <text evidence="1 5">Carbohydrate metabolism; hexose metabolism.</text>
</comment>
<feature type="binding site" evidence="7">
    <location>
        <position position="250"/>
    </location>
    <ligand>
        <name>beta-D-galactose</name>
        <dbReference type="ChEBI" id="CHEBI:27667"/>
    </ligand>
</feature>
<dbReference type="EMBL" id="FNVG01000006">
    <property type="protein sequence ID" value="SEG06713.1"/>
    <property type="molecule type" value="Genomic_DNA"/>
</dbReference>
<dbReference type="Gene3D" id="2.70.98.10">
    <property type="match status" value="1"/>
</dbReference>
<comment type="similarity">
    <text evidence="2 5">Belongs to the aldose epimerase family.</text>
</comment>
<dbReference type="RefSeq" id="WP_103879942.1">
    <property type="nucleotide sequence ID" value="NZ_FNVG01000006.1"/>
</dbReference>
<dbReference type="Pfam" id="PF01263">
    <property type="entry name" value="Aldose_epim"/>
    <property type="match status" value="1"/>
</dbReference>
<dbReference type="Proteomes" id="UP000236721">
    <property type="component" value="Unassembled WGS sequence"/>
</dbReference>
<evidence type="ECO:0000256" key="5">
    <source>
        <dbReference type="PIRNR" id="PIRNR005096"/>
    </source>
</evidence>
<dbReference type="AlphaFoldDB" id="A0A1H5X565"/>
<dbReference type="OrthoDB" id="9779408at2"/>
<evidence type="ECO:0000256" key="4">
    <source>
        <dbReference type="ARBA" id="ARBA00023277"/>
    </source>
</evidence>
<dbReference type="SUPFAM" id="SSF74650">
    <property type="entry name" value="Galactose mutarotase-like"/>
    <property type="match status" value="1"/>
</dbReference>
<evidence type="ECO:0000256" key="2">
    <source>
        <dbReference type="ARBA" id="ARBA00006206"/>
    </source>
</evidence>